<keyword evidence="3" id="KW-0479">Metal-binding</keyword>
<keyword evidence="2" id="KW-0949">S-adenosyl-L-methionine</keyword>
<keyword evidence="5" id="KW-0411">Iron-sulfur</keyword>
<dbReference type="OrthoDB" id="9782387at2"/>
<dbReference type="Pfam" id="PF04055">
    <property type="entry name" value="Radical_SAM"/>
    <property type="match status" value="1"/>
</dbReference>
<dbReference type="AlphaFoldDB" id="A0A1M4ZC81"/>
<dbReference type="Proteomes" id="UP000184076">
    <property type="component" value="Unassembled WGS sequence"/>
</dbReference>
<name>A0A1M4ZC81_9BACT</name>
<evidence type="ECO:0000256" key="5">
    <source>
        <dbReference type="ARBA" id="ARBA00023014"/>
    </source>
</evidence>
<dbReference type="SFLD" id="SFLDS00029">
    <property type="entry name" value="Radical_SAM"/>
    <property type="match status" value="1"/>
</dbReference>
<reference evidence="8" key="1">
    <citation type="submission" date="2016-11" db="EMBL/GenBank/DDBJ databases">
        <authorList>
            <person name="Varghese N."/>
            <person name="Submissions S."/>
        </authorList>
    </citation>
    <scope>NUCLEOTIDE SEQUENCE [LARGE SCALE GENOMIC DNA]</scope>
    <source>
        <strain evidence="8">DSM 9756</strain>
    </source>
</reference>
<dbReference type="InterPro" id="IPR050377">
    <property type="entry name" value="Radical_SAM_PqqE_MftC-like"/>
</dbReference>
<dbReference type="PANTHER" id="PTHR11228">
    <property type="entry name" value="RADICAL SAM DOMAIN PROTEIN"/>
    <property type="match status" value="1"/>
</dbReference>
<dbReference type="CDD" id="cd01335">
    <property type="entry name" value="Radical_SAM"/>
    <property type="match status" value="1"/>
</dbReference>
<dbReference type="RefSeq" id="WP_073038300.1">
    <property type="nucleotide sequence ID" value="NZ_FQVB01000012.1"/>
</dbReference>
<dbReference type="InterPro" id="IPR058240">
    <property type="entry name" value="rSAM_sf"/>
</dbReference>
<evidence type="ECO:0000259" key="6">
    <source>
        <dbReference type="Pfam" id="PF04055"/>
    </source>
</evidence>
<evidence type="ECO:0000256" key="4">
    <source>
        <dbReference type="ARBA" id="ARBA00023004"/>
    </source>
</evidence>
<comment type="cofactor">
    <cofactor evidence="1">
        <name>[4Fe-4S] cluster</name>
        <dbReference type="ChEBI" id="CHEBI:49883"/>
    </cofactor>
</comment>
<evidence type="ECO:0000256" key="2">
    <source>
        <dbReference type="ARBA" id="ARBA00022691"/>
    </source>
</evidence>
<dbReference type="Gene3D" id="3.20.20.70">
    <property type="entry name" value="Aldolase class I"/>
    <property type="match status" value="1"/>
</dbReference>
<protein>
    <submittedName>
        <fullName evidence="7">4Fe-4S single cluster domain-containing protein</fullName>
    </submittedName>
</protein>
<gene>
    <name evidence="7" type="ORF">SAMN02745206_01419</name>
</gene>
<dbReference type="SUPFAM" id="SSF102114">
    <property type="entry name" value="Radical SAM enzymes"/>
    <property type="match status" value="1"/>
</dbReference>
<feature type="domain" description="Radical SAM core" evidence="6">
    <location>
        <begin position="22"/>
        <end position="153"/>
    </location>
</feature>
<keyword evidence="8" id="KW-1185">Reference proteome</keyword>
<evidence type="ECO:0000313" key="8">
    <source>
        <dbReference type="Proteomes" id="UP000184076"/>
    </source>
</evidence>
<evidence type="ECO:0000256" key="1">
    <source>
        <dbReference type="ARBA" id="ARBA00001966"/>
    </source>
</evidence>
<dbReference type="GO" id="GO:0003824">
    <property type="term" value="F:catalytic activity"/>
    <property type="evidence" value="ECO:0007669"/>
    <property type="project" value="InterPro"/>
</dbReference>
<dbReference type="PANTHER" id="PTHR11228:SF7">
    <property type="entry name" value="PQQA PEPTIDE CYCLASE"/>
    <property type="match status" value="1"/>
</dbReference>
<dbReference type="STRING" id="1121391.SAMN02745206_01419"/>
<sequence>MPLFSRNLTIRSLQSGGLITNYHCTSRCRHCLYCSGPRWPKDFMDRETARRAMETILRLGCASVHIGGGEPFLNPEGLLAVLETARETGMAVDYVETNGSWFVYDRKGTALLEQCRRAGLRTLLISISPFHNEFIPFQRVRNLMEACRETGIRIFPWVDGFRPDLEALGVEKPHDLQAFTEAFGQDYLRRIPRRYWIHYGGRAALFFGEVFGRKPARDVLAANDWPCPEPADTSHFHVDLYGRYIPGLCSGLAVDLRDLGRPLDQDKYPLLSLLFREGIRGLFRLASERYDYRPARDFLNKCDLCLDIRRHLALEVNAPYGELHPRTFYREWRLEP</sequence>
<organism evidence="7 8">
    <name type="scientific">Desulfacinum infernum DSM 9756</name>
    <dbReference type="NCBI Taxonomy" id="1121391"/>
    <lineage>
        <taxon>Bacteria</taxon>
        <taxon>Pseudomonadati</taxon>
        <taxon>Thermodesulfobacteriota</taxon>
        <taxon>Syntrophobacteria</taxon>
        <taxon>Syntrophobacterales</taxon>
        <taxon>Syntrophobacteraceae</taxon>
        <taxon>Desulfacinum</taxon>
    </lineage>
</organism>
<keyword evidence="4" id="KW-0408">Iron</keyword>
<evidence type="ECO:0000313" key="7">
    <source>
        <dbReference type="EMBL" id="SHF15621.1"/>
    </source>
</evidence>
<dbReference type="InterPro" id="IPR013785">
    <property type="entry name" value="Aldolase_TIM"/>
</dbReference>
<dbReference type="GO" id="GO:0046872">
    <property type="term" value="F:metal ion binding"/>
    <property type="evidence" value="ECO:0007669"/>
    <property type="project" value="UniProtKB-KW"/>
</dbReference>
<accession>A0A1M4ZC81</accession>
<proteinExistence type="predicted"/>
<dbReference type="InterPro" id="IPR007197">
    <property type="entry name" value="rSAM"/>
</dbReference>
<dbReference type="GO" id="GO:0051536">
    <property type="term" value="F:iron-sulfur cluster binding"/>
    <property type="evidence" value="ECO:0007669"/>
    <property type="project" value="UniProtKB-KW"/>
</dbReference>
<dbReference type="EMBL" id="FQVB01000012">
    <property type="protein sequence ID" value="SHF15621.1"/>
    <property type="molecule type" value="Genomic_DNA"/>
</dbReference>
<evidence type="ECO:0000256" key="3">
    <source>
        <dbReference type="ARBA" id="ARBA00022723"/>
    </source>
</evidence>